<keyword evidence="2" id="KW-0812">Transmembrane</keyword>
<dbReference type="EMBL" id="BAABRR010000004">
    <property type="protein sequence ID" value="GAA5518594.1"/>
    <property type="molecule type" value="Genomic_DNA"/>
</dbReference>
<dbReference type="SUPFAM" id="SSF54001">
    <property type="entry name" value="Cysteine proteinases"/>
    <property type="match status" value="1"/>
</dbReference>
<feature type="transmembrane region" description="Helical" evidence="2">
    <location>
        <begin position="209"/>
        <end position="225"/>
    </location>
</feature>
<dbReference type="InterPro" id="IPR038765">
    <property type="entry name" value="Papain-like_cys_pep_sf"/>
</dbReference>
<feature type="transmembrane region" description="Helical" evidence="2">
    <location>
        <begin position="684"/>
        <end position="708"/>
    </location>
</feature>
<feature type="transmembrane region" description="Helical" evidence="2">
    <location>
        <begin position="56"/>
        <end position="77"/>
    </location>
</feature>
<dbReference type="Proteomes" id="UP001426770">
    <property type="component" value="Unassembled WGS sequence"/>
</dbReference>
<evidence type="ECO:0000256" key="1">
    <source>
        <dbReference type="SAM" id="MobiDB-lite"/>
    </source>
</evidence>
<dbReference type="Pfam" id="PF01841">
    <property type="entry name" value="Transglut_core"/>
    <property type="match status" value="1"/>
</dbReference>
<feature type="transmembrane region" description="Helical" evidence="2">
    <location>
        <begin position="144"/>
        <end position="163"/>
    </location>
</feature>
<proteinExistence type="predicted"/>
<accession>A0ABP9WG85</accession>
<feature type="transmembrane region" description="Helical" evidence="2">
    <location>
        <begin position="255"/>
        <end position="277"/>
    </location>
</feature>
<evidence type="ECO:0000256" key="2">
    <source>
        <dbReference type="SAM" id="Phobius"/>
    </source>
</evidence>
<feature type="transmembrane region" description="Helical" evidence="2">
    <location>
        <begin position="170"/>
        <end position="189"/>
    </location>
</feature>
<protein>
    <recommendedName>
        <fullName evidence="3">Transglutaminase-like domain-containing protein</fullName>
    </recommendedName>
</protein>
<keyword evidence="2" id="KW-1133">Transmembrane helix</keyword>
<dbReference type="RefSeq" id="WP_345378915.1">
    <property type="nucleotide sequence ID" value="NZ_BAABRR010000004.1"/>
</dbReference>
<organism evidence="4 5">
    <name type="scientific">Demequina sediminis</name>
    <dbReference type="NCBI Taxonomy" id="1930058"/>
    <lineage>
        <taxon>Bacteria</taxon>
        <taxon>Bacillati</taxon>
        <taxon>Actinomycetota</taxon>
        <taxon>Actinomycetes</taxon>
        <taxon>Micrococcales</taxon>
        <taxon>Demequinaceae</taxon>
        <taxon>Demequina</taxon>
    </lineage>
</organism>
<evidence type="ECO:0000313" key="4">
    <source>
        <dbReference type="EMBL" id="GAA5518594.1"/>
    </source>
</evidence>
<feature type="transmembrane region" description="Helical" evidence="2">
    <location>
        <begin position="21"/>
        <end position="44"/>
    </location>
</feature>
<keyword evidence="2" id="KW-0472">Membrane</keyword>
<dbReference type="InterPro" id="IPR002931">
    <property type="entry name" value="Transglutaminase-like"/>
</dbReference>
<feature type="region of interest" description="Disordered" evidence="1">
    <location>
        <begin position="627"/>
        <end position="648"/>
    </location>
</feature>
<feature type="transmembrane region" description="Helical" evidence="2">
    <location>
        <begin position="84"/>
        <end position="107"/>
    </location>
</feature>
<feature type="compositionally biased region" description="Basic and acidic residues" evidence="1">
    <location>
        <begin position="637"/>
        <end position="648"/>
    </location>
</feature>
<reference evidence="4 5" key="1">
    <citation type="submission" date="2024-02" db="EMBL/GenBank/DDBJ databases">
        <title>Lysinimicrobium sediminis NBRC 112286.</title>
        <authorList>
            <person name="Ichikawa N."/>
            <person name="Katano-Makiyama Y."/>
            <person name="Hidaka K."/>
        </authorList>
    </citation>
    <scope>NUCLEOTIDE SEQUENCE [LARGE SCALE GENOMIC DNA]</scope>
    <source>
        <strain evidence="4 5">NBRC 112286</strain>
    </source>
</reference>
<comment type="caution">
    <text evidence="4">The sequence shown here is derived from an EMBL/GenBank/DDBJ whole genome shotgun (WGS) entry which is preliminary data.</text>
</comment>
<feature type="domain" description="Transglutaminase-like" evidence="3">
    <location>
        <begin position="539"/>
        <end position="622"/>
    </location>
</feature>
<name>A0ABP9WG85_9MICO</name>
<gene>
    <name evidence="4" type="ORF">Lsed01_01024</name>
</gene>
<sequence>MTETPHAAARRPGSREMRQAVPAPVLLAGCLYAMAIVGIVWLTLRPVFVPEGEGPHRYGIVAATGLAVGVLAALIAVAVRRGPWLAAVLAFLGYLAAAIVVAIPGAMTDGLGGVARGIADALRAPVWGWRDVVTLPVPLGEYEATLAVPLVLMVASGAAVTWAATRPRRWGVAGVIGGAAVVAAIALGPAARRDLAELPGPLASLSREMVLGLLALAATVGWVLWRTGHERRRALAGVGGGVRGVRVRGRALGRVAMGAGVVGLAVVSAAAVAVPVAGSQPREVGRSAIEPRLVVDRAVSPLSRYRAYFADDLYDAPLFTIGDLAGDVERVRIAALPFFDGSEFTAVAPSGYTPLRFQHVPSALAVSGDGVSATLTVDALEGPWAPLPGELGGVTFGGPRATALVDSFYYAPQAGIAVVALDGGVAAGDAFTASAAAAPDIDLAQAGPSPGAAAVPADLIPQSLRDWVEAQGVTRDGAGLATLVDRLRSRGYLSHGLTDEGNPRWLAELGAYTFEPSPAGHSYDRLDRLFAALVEREAQVGPGASDAALVAAAGDDEQFAAAAALLAAELGFPSRVVVGARLLDTDPRGWTPPSCADGVCRGRHMTAWAEVQSASGEWIPVDVTPQHTQPVTPSVASERDPELPTATDPDRAEAIDAVAALKGRSGGDDSVPAEPVVEPWFTGWVRVAVVGIAVLIMTLVPVVAIVIAKAVRRARRRRGTARAAAQGGWDEYVDVGIDAGRAAMPLATRRELAAAYGTRHGRELADIADRATFTTEGVEDGDARRAWELVAADRAEFRGRLTRWRRLGTRLSTRSLLGRATAPRRRPTTPTAHVDERWRAVRVPTSSARGRR</sequence>
<evidence type="ECO:0000259" key="3">
    <source>
        <dbReference type="Pfam" id="PF01841"/>
    </source>
</evidence>
<evidence type="ECO:0000313" key="5">
    <source>
        <dbReference type="Proteomes" id="UP001426770"/>
    </source>
</evidence>
<keyword evidence="5" id="KW-1185">Reference proteome</keyword>